<dbReference type="Proteomes" id="UP000278746">
    <property type="component" value="Unassembled WGS sequence"/>
</dbReference>
<sequence length="267" mass="31758">MTTSMDHINEDIKNIKADFYEVIHHPYFRRYLSDPVIDHDQVVLLYYLLQKNGHKYRYIKNCVLSSVLVQTALAVHDTVENNQWDSELEKKSRQLTVLSGDYFSSLYYYFLAKISDKGLIRVFSRSIQEINEIKMSVYCNGAESAHSKRAFVNYRLIDSLLIRNIARFTGQENWIKPLDEFFYLKRLVREHRCILEGRQERGTKGMLLTDVAVMEPDYLYQKEIEGTRLKLASFSYEWLPFKHYIHDRMKQLLNEHPVYQEYVAEEG</sequence>
<protein>
    <recommendedName>
        <fullName evidence="3">Heptaprenyl diphosphate synthase</fullName>
    </recommendedName>
</protein>
<name>A0A3M7TV79_9BACI</name>
<reference evidence="1 2" key="1">
    <citation type="submission" date="2018-10" db="EMBL/GenBank/DDBJ databases">
        <title>Bacillus Keqinensis sp. nov., a moderately halophilic bacterium isolated from a saline-alkaline lake.</title>
        <authorList>
            <person name="Wang H."/>
        </authorList>
    </citation>
    <scope>NUCLEOTIDE SEQUENCE [LARGE SCALE GENOMIC DNA]</scope>
    <source>
        <strain evidence="1 2">KQ-3</strain>
    </source>
</reference>
<evidence type="ECO:0008006" key="3">
    <source>
        <dbReference type="Google" id="ProtNLM"/>
    </source>
</evidence>
<keyword evidence="2" id="KW-1185">Reference proteome</keyword>
<dbReference type="Gene3D" id="1.20.120.1450">
    <property type="match status" value="1"/>
</dbReference>
<dbReference type="EMBL" id="RHIB01000001">
    <property type="protein sequence ID" value="RNA69139.1"/>
    <property type="molecule type" value="Genomic_DNA"/>
</dbReference>
<evidence type="ECO:0000313" key="2">
    <source>
        <dbReference type="Proteomes" id="UP000278746"/>
    </source>
</evidence>
<proteinExistence type="predicted"/>
<dbReference type="GO" id="GO:0009234">
    <property type="term" value="P:menaquinone biosynthetic process"/>
    <property type="evidence" value="ECO:0007669"/>
    <property type="project" value="InterPro"/>
</dbReference>
<dbReference type="OrthoDB" id="2417886at2"/>
<organism evidence="1 2">
    <name type="scientific">Alteribacter keqinensis</name>
    <dbReference type="NCBI Taxonomy" id="2483800"/>
    <lineage>
        <taxon>Bacteria</taxon>
        <taxon>Bacillati</taxon>
        <taxon>Bacillota</taxon>
        <taxon>Bacilli</taxon>
        <taxon>Bacillales</taxon>
        <taxon>Bacillaceae</taxon>
        <taxon>Alteribacter</taxon>
    </lineage>
</organism>
<gene>
    <name evidence="1" type="ORF">EBO34_04075</name>
</gene>
<dbReference type="AlphaFoldDB" id="A0A3M7TV79"/>
<dbReference type="RefSeq" id="WP_122896661.1">
    <property type="nucleotide sequence ID" value="NZ_RHIB01000001.1"/>
</dbReference>
<comment type="caution">
    <text evidence="1">The sequence shown here is derived from an EMBL/GenBank/DDBJ whole genome shotgun (WGS) entry which is preliminary data.</text>
</comment>
<accession>A0A3M7TV79</accession>
<dbReference type="InterPro" id="IPR009920">
    <property type="entry name" value="HEPPP_synth_su1"/>
</dbReference>
<evidence type="ECO:0000313" key="1">
    <source>
        <dbReference type="EMBL" id="RNA69139.1"/>
    </source>
</evidence>
<dbReference type="Pfam" id="PF07307">
    <property type="entry name" value="HEPPP_synt_1"/>
    <property type="match status" value="1"/>
</dbReference>